<gene>
    <name evidence="12" type="primary">Crnkl1_1</name>
    <name evidence="12" type="ORF">g.1502</name>
</gene>
<feature type="domain" description="Pre-mRNA-splicing factor Syf1-like N-terminal HAT-repeats" evidence="11">
    <location>
        <begin position="62"/>
        <end position="207"/>
    </location>
</feature>
<evidence type="ECO:0000256" key="5">
    <source>
        <dbReference type="ARBA" id="ARBA00022737"/>
    </source>
</evidence>
<evidence type="ECO:0000256" key="8">
    <source>
        <dbReference type="ARBA" id="ARBA00037040"/>
    </source>
</evidence>
<accession>A0A6G1SF92</accession>
<dbReference type="GO" id="GO:0000245">
    <property type="term" value="P:spliceosomal complex assembly"/>
    <property type="evidence" value="ECO:0007669"/>
    <property type="project" value="TreeGrafter"/>
</dbReference>
<evidence type="ECO:0000256" key="9">
    <source>
        <dbReference type="SAM" id="MobiDB-lite"/>
    </source>
</evidence>
<evidence type="ECO:0000259" key="11">
    <source>
        <dbReference type="Pfam" id="PF23233"/>
    </source>
</evidence>
<comment type="subcellular location">
    <subcellularLocation>
        <location evidence="1">Nucleus</location>
    </subcellularLocation>
</comment>
<proteinExistence type="inferred from homology"/>
<evidence type="ECO:0000313" key="12">
    <source>
        <dbReference type="EMBL" id="MDE49039.1"/>
    </source>
</evidence>
<feature type="domain" description="Pre-mRNA-splicing factor Syf1/CRNKL1-like C-terminal HAT-repeats" evidence="10">
    <location>
        <begin position="212"/>
        <end position="525"/>
    </location>
</feature>
<evidence type="ECO:0000256" key="4">
    <source>
        <dbReference type="ARBA" id="ARBA00022728"/>
    </source>
</evidence>
<evidence type="ECO:0000256" key="3">
    <source>
        <dbReference type="ARBA" id="ARBA00022664"/>
    </source>
</evidence>
<dbReference type="InterPro" id="IPR045075">
    <property type="entry name" value="Syf1-like"/>
</dbReference>
<dbReference type="InterPro" id="IPR011990">
    <property type="entry name" value="TPR-like_helical_dom_sf"/>
</dbReference>
<dbReference type="SUPFAM" id="SSF48452">
    <property type="entry name" value="TPR-like"/>
    <property type="match status" value="3"/>
</dbReference>
<protein>
    <submittedName>
        <fullName evidence="12">Crooked neck-like protein 1</fullName>
    </submittedName>
</protein>
<keyword evidence="7" id="KW-0539">Nucleus</keyword>
<dbReference type="AlphaFoldDB" id="A0A6G1SF92"/>
<dbReference type="Pfam" id="PF23233">
    <property type="entry name" value="HAT_Syf1_CNRKL1_N"/>
    <property type="match status" value="1"/>
</dbReference>
<dbReference type="InterPro" id="IPR055433">
    <property type="entry name" value="HAT_Syf1-like_N"/>
</dbReference>
<sequence>MDKAAGSRLQVKNKAPAQTQITAEQIIREAKERELEVIPPPPQQKISDAVELAEYQQRKRKEFEDNIRKARSQHSYYLKYAAWEEKQGEILRARSIFERALDQFSSRDIKIWLAYIEMEKKHKQVNSARNLFDRATRILPFANQLWYKYVEFEQLLGEHAYCRRVFEKWMEYSPGEQGWQTYINFEERRNEIERARKIYIQFLKSDPSPENWIKFARFETRHSKPDNARQVYELALTFFGSQYHHEQLYIAFAKFEEHHNEYDRAKSIYEYAISYLPKAVQLHKEYLEFKKRNAKSQDDIEDSIASNRKHYYEMKLSEDPTDYELWFDYARLAEEHFSDEDVESIYERAIKNEPQDREDKDCWRRYIHLWIYYATFEELRISKEKAFEVFKRILEIIPHKVFTFSKIWLFAAKLLIRMGKVDKARELLDTSLEVCPTRKLFNEYIELEIQLRNFKNCRRLYKNLIKLAPKDGSTWIGYAEFESILCEVEQVRKIYKLALGQDELDDRADVWKAYIDFEKEQGDYNIVVGLYKELLESTNHVKVWISYAQYCAEVGEHGEARAVFSKANEKLVGEDPLARVVLLESWQEFEQSLGDKGMDISKKMPKLVKKRKRNDDDDDYEEYHEYVFPKSDHESSGLLSRAKRFMQQKRNEEG</sequence>
<dbReference type="Pfam" id="PF23231">
    <property type="entry name" value="HAT_Syf1_CNRKL1_C"/>
    <property type="match status" value="1"/>
</dbReference>
<dbReference type="PANTHER" id="PTHR11246:SF3">
    <property type="entry name" value="CROOKED NECK-LIKE PROTEIN 1"/>
    <property type="match status" value="1"/>
</dbReference>
<evidence type="ECO:0000256" key="7">
    <source>
        <dbReference type="ARBA" id="ARBA00023242"/>
    </source>
</evidence>
<evidence type="ECO:0000256" key="1">
    <source>
        <dbReference type="ARBA" id="ARBA00004123"/>
    </source>
</evidence>
<evidence type="ECO:0000259" key="10">
    <source>
        <dbReference type="Pfam" id="PF23231"/>
    </source>
</evidence>
<keyword evidence="4" id="KW-0747">Spliceosome</keyword>
<comment type="function">
    <text evidence="8">Involved in pre-mRNA splicing and cell cycle progression. Required for the spliceosome assembly and initiation of the DNA replication.</text>
</comment>
<evidence type="ECO:0000256" key="6">
    <source>
        <dbReference type="ARBA" id="ARBA00023187"/>
    </source>
</evidence>
<keyword evidence="6" id="KW-0508">mRNA splicing</keyword>
<reference evidence="12" key="1">
    <citation type="submission" date="2018-10" db="EMBL/GenBank/DDBJ databases">
        <title>Transcriptome assembly of Aceria tosichella (Wheat curl mite) Type 2.</title>
        <authorList>
            <person name="Scully E.D."/>
            <person name="Geib S.M."/>
            <person name="Palmer N.A."/>
            <person name="Gupta A.K."/>
            <person name="Sarath G."/>
            <person name="Tatineni S."/>
        </authorList>
    </citation>
    <scope>NUCLEOTIDE SEQUENCE</scope>
    <source>
        <strain evidence="12">LincolnNE</strain>
    </source>
</reference>
<dbReference type="InterPro" id="IPR003107">
    <property type="entry name" value="HAT"/>
</dbReference>
<dbReference type="GO" id="GO:0071014">
    <property type="term" value="C:post-mRNA release spliceosomal complex"/>
    <property type="evidence" value="ECO:0007669"/>
    <property type="project" value="TreeGrafter"/>
</dbReference>
<dbReference type="PANTHER" id="PTHR11246">
    <property type="entry name" value="PRE-MRNA SPLICING FACTOR"/>
    <property type="match status" value="1"/>
</dbReference>
<dbReference type="SMART" id="SM00386">
    <property type="entry name" value="HAT"/>
    <property type="match status" value="13"/>
</dbReference>
<dbReference type="Gene3D" id="1.25.40.10">
    <property type="entry name" value="Tetratricopeptide repeat domain"/>
    <property type="match status" value="3"/>
</dbReference>
<name>A0A6G1SF92_9ACAR</name>
<dbReference type="GO" id="GO:0071011">
    <property type="term" value="C:precatalytic spliceosome"/>
    <property type="evidence" value="ECO:0007669"/>
    <property type="project" value="TreeGrafter"/>
</dbReference>
<keyword evidence="5" id="KW-0677">Repeat</keyword>
<dbReference type="GO" id="GO:0071007">
    <property type="term" value="C:U2-type catalytic step 2 spliceosome"/>
    <property type="evidence" value="ECO:0007669"/>
    <property type="project" value="TreeGrafter"/>
</dbReference>
<feature type="region of interest" description="Disordered" evidence="9">
    <location>
        <begin position="631"/>
        <end position="654"/>
    </location>
</feature>
<comment type="similarity">
    <text evidence="2">Belongs to the crooked-neck family.</text>
</comment>
<evidence type="ECO:0000256" key="2">
    <source>
        <dbReference type="ARBA" id="ARBA00008644"/>
    </source>
</evidence>
<dbReference type="GO" id="GO:0000974">
    <property type="term" value="C:Prp19 complex"/>
    <property type="evidence" value="ECO:0007669"/>
    <property type="project" value="TreeGrafter"/>
</dbReference>
<organism evidence="12">
    <name type="scientific">Aceria tosichella</name>
    <name type="common">wheat curl mite</name>
    <dbReference type="NCBI Taxonomy" id="561515"/>
    <lineage>
        <taxon>Eukaryota</taxon>
        <taxon>Metazoa</taxon>
        <taxon>Ecdysozoa</taxon>
        <taxon>Arthropoda</taxon>
        <taxon>Chelicerata</taxon>
        <taxon>Arachnida</taxon>
        <taxon>Acari</taxon>
        <taxon>Acariformes</taxon>
        <taxon>Trombidiformes</taxon>
        <taxon>Prostigmata</taxon>
        <taxon>Eupodina</taxon>
        <taxon>Eriophyoidea</taxon>
        <taxon>Eriophyidae</taxon>
        <taxon>Eriophyinae</taxon>
        <taxon>Aceriini</taxon>
        <taxon>Aceria</taxon>
    </lineage>
</organism>
<dbReference type="InterPro" id="IPR055430">
    <property type="entry name" value="HAT_Syf1_CNRKL1_C"/>
</dbReference>
<dbReference type="EMBL" id="GGYP01004268">
    <property type="protein sequence ID" value="MDE49039.1"/>
    <property type="molecule type" value="Transcribed_RNA"/>
</dbReference>
<keyword evidence="3" id="KW-0507">mRNA processing</keyword>